<dbReference type="InterPro" id="IPR029000">
    <property type="entry name" value="Cyclophilin-like_dom_sf"/>
</dbReference>
<dbReference type="Pfam" id="PF02682">
    <property type="entry name" value="CT_C_D"/>
    <property type="match status" value="1"/>
</dbReference>
<evidence type="ECO:0000256" key="1">
    <source>
        <dbReference type="ARBA" id="ARBA00022741"/>
    </source>
</evidence>
<dbReference type="EC" id="3.5.1.54" evidence="6"/>
<dbReference type="SMART" id="SM00796">
    <property type="entry name" value="AHS1"/>
    <property type="match status" value="1"/>
</dbReference>
<feature type="domain" description="Carboxyltransferase" evidence="4">
    <location>
        <begin position="3"/>
        <end position="193"/>
    </location>
</feature>
<name>A0A132MWC9_9ACTN</name>
<dbReference type="AlphaFoldDB" id="A0A132MWC9"/>
<dbReference type="GO" id="GO:0005524">
    <property type="term" value="F:ATP binding"/>
    <property type="evidence" value="ECO:0007669"/>
    <property type="project" value="UniProtKB-KW"/>
</dbReference>
<evidence type="ECO:0000313" key="5">
    <source>
        <dbReference type="EMBL" id="KWX00520.1"/>
    </source>
</evidence>
<dbReference type="PATRIC" id="fig|1469144.10.peg.3287"/>
<evidence type="ECO:0000313" key="9">
    <source>
        <dbReference type="Proteomes" id="UP000070598"/>
    </source>
</evidence>
<dbReference type="SUPFAM" id="SSF50891">
    <property type="entry name" value="Cyclophilin-like"/>
    <property type="match status" value="1"/>
</dbReference>
<gene>
    <name evidence="6" type="ORF">LI90_3046</name>
    <name evidence="5" type="ORF">TH66_14025</name>
    <name evidence="7" type="ORF">TR74_02880</name>
</gene>
<dbReference type="InterPro" id="IPR003833">
    <property type="entry name" value="CT_C_D"/>
</dbReference>
<evidence type="ECO:0000313" key="7">
    <source>
        <dbReference type="EMBL" id="KWX10564.1"/>
    </source>
</evidence>
<evidence type="ECO:0000256" key="2">
    <source>
        <dbReference type="ARBA" id="ARBA00022801"/>
    </source>
</evidence>
<evidence type="ECO:0000256" key="3">
    <source>
        <dbReference type="ARBA" id="ARBA00022840"/>
    </source>
</evidence>
<keyword evidence="8" id="KW-1185">Reference proteome</keyword>
<dbReference type="Proteomes" id="UP000070598">
    <property type="component" value="Unassembled WGS sequence"/>
</dbReference>
<accession>A0A132MWC9</accession>
<evidence type="ECO:0000313" key="8">
    <source>
        <dbReference type="Proteomes" id="UP000070188"/>
    </source>
</evidence>
<comment type="caution">
    <text evidence="6">The sequence shown here is derived from an EMBL/GenBank/DDBJ whole genome shotgun (WGS) entry which is preliminary data.</text>
</comment>
<reference evidence="9" key="1">
    <citation type="submission" date="2015-02" db="EMBL/GenBank/DDBJ databases">
        <title>Physiological reanalysis, assessment of diazotrophy, and genome sequences of multiple isolates of Streptomyces thermoautotrophicus.</title>
        <authorList>
            <person name="MacKellar D.C."/>
            <person name="Lieber L."/>
            <person name="Norman J."/>
            <person name="Bolger A."/>
            <person name="Tobin C."/>
            <person name="Murray J.W."/>
            <person name="Friesen M."/>
            <person name="Prell J."/>
        </authorList>
    </citation>
    <scope>NUCLEOTIDE SEQUENCE [LARGE SCALE GENOMIC DNA]</scope>
    <source>
        <strain evidence="9">UBT1</strain>
    </source>
</reference>
<dbReference type="Gene3D" id="2.40.100.10">
    <property type="entry name" value="Cyclophilin-like"/>
    <property type="match status" value="1"/>
</dbReference>
<dbReference type="EMBL" id="JYIJ01000018">
    <property type="protein sequence ID" value="KWX00520.1"/>
    <property type="molecule type" value="Genomic_DNA"/>
</dbReference>
<evidence type="ECO:0000259" key="4">
    <source>
        <dbReference type="SMART" id="SM00796"/>
    </source>
</evidence>
<keyword evidence="2 6" id="KW-0378">Hydrolase</keyword>
<dbReference type="PANTHER" id="PTHR34698">
    <property type="entry name" value="5-OXOPROLINASE SUBUNIT B"/>
    <property type="match status" value="1"/>
</dbReference>
<dbReference type="EMBL" id="LAXD01000001">
    <property type="protein sequence ID" value="KWX02010.1"/>
    <property type="molecule type" value="Genomic_DNA"/>
</dbReference>
<sequence>MKPRVLPCGDAAVLVELDSLEEVVGLAAALADPLPPGVTELVPAARTILVRYDPARTDRDAVARAVRERPPRPPGERAGEVVEIPVVYDGPDLDEVAALAGLSPEEVVALHTSGEYVVAFCGFAPGFGYLTGLDPRLHVPRRSTPRTRVPAGAVGLAGEFTGVYPRESPGGWQLIGRTERRLFDLAWDPPALLRPGTRVRFVREGA</sequence>
<dbReference type="EMBL" id="JYIK01000411">
    <property type="protein sequence ID" value="KWX10564.1"/>
    <property type="molecule type" value="Genomic_DNA"/>
</dbReference>
<dbReference type="STRING" id="1469144.LI90_3046"/>
<dbReference type="GO" id="GO:0004039">
    <property type="term" value="F:allophanate hydrolase activity"/>
    <property type="evidence" value="ECO:0007669"/>
    <property type="project" value="UniProtKB-EC"/>
</dbReference>
<dbReference type="InterPro" id="IPR010016">
    <property type="entry name" value="PxpB"/>
</dbReference>
<keyword evidence="3" id="KW-0067">ATP-binding</keyword>
<keyword evidence="1" id="KW-0547">Nucleotide-binding</keyword>
<dbReference type="SUPFAM" id="SSF160467">
    <property type="entry name" value="PH0987 N-terminal domain-like"/>
    <property type="match status" value="1"/>
</dbReference>
<evidence type="ECO:0000313" key="10">
    <source>
        <dbReference type="Proteomes" id="UP000070659"/>
    </source>
</evidence>
<evidence type="ECO:0000313" key="6">
    <source>
        <dbReference type="EMBL" id="KWX02010.1"/>
    </source>
</evidence>
<dbReference type="Proteomes" id="UP000070188">
    <property type="component" value="Unassembled WGS sequence"/>
</dbReference>
<organism evidence="6 8">
    <name type="scientific">Carbonactinospora thermoautotrophica</name>
    <dbReference type="NCBI Taxonomy" id="1469144"/>
    <lineage>
        <taxon>Bacteria</taxon>
        <taxon>Bacillati</taxon>
        <taxon>Actinomycetota</taxon>
        <taxon>Actinomycetes</taxon>
        <taxon>Kitasatosporales</taxon>
        <taxon>Carbonactinosporaceae</taxon>
        <taxon>Carbonactinospora</taxon>
    </lineage>
</organism>
<proteinExistence type="predicted"/>
<reference evidence="6" key="4">
    <citation type="submission" date="2015-04" db="EMBL/GenBank/DDBJ databases">
        <title>Physiological reanalysis, assessment of diazotrophy, and genome sequences of multiple isolates of Streptomyces thermoautotrophicus.</title>
        <authorList>
            <person name="MacKellar D.C."/>
            <person name="Lieber L."/>
            <person name="Norman J."/>
            <person name="Bolger A."/>
            <person name="Tobin C."/>
            <person name="Murray J.W."/>
            <person name="Woodward J."/>
            <person name="Friesen M."/>
            <person name="Prell J."/>
        </authorList>
    </citation>
    <scope>NUCLEOTIDE SEQUENCE [LARGE SCALE GENOMIC DNA]</scope>
    <source>
        <strain evidence="6">H1</strain>
    </source>
</reference>
<dbReference type="PANTHER" id="PTHR34698:SF2">
    <property type="entry name" value="5-OXOPROLINASE SUBUNIT B"/>
    <property type="match status" value="1"/>
</dbReference>
<reference evidence="5 10" key="2">
    <citation type="submission" date="2015-02" db="EMBL/GenBank/DDBJ databases">
        <title>Physiological reanalysis, assessment of diazotrophy, and genome sequences of multiple isolates of Streptomyces thermoautotrophicus.</title>
        <authorList>
            <person name="MacKellar D.C."/>
            <person name="Lieber L."/>
            <person name="Norman J."/>
            <person name="Bolger A."/>
            <person name="Tobin C."/>
            <person name="Murray J.W."/>
            <person name="Prell J."/>
        </authorList>
    </citation>
    <scope>NUCLEOTIDE SEQUENCE [LARGE SCALE GENOMIC DNA]</scope>
    <source>
        <strain evidence="5 10">UBT1</strain>
    </source>
</reference>
<dbReference type="Gene3D" id="3.30.1360.40">
    <property type="match status" value="1"/>
</dbReference>
<dbReference type="Proteomes" id="UP000070659">
    <property type="component" value="Unassembled WGS sequence"/>
</dbReference>
<reference evidence="8" key="3">
    <citation type="submission" date="2015-04" db="EMBL/GenBank/DDBJ databases">
        <title>Physiological reanalysis, assessment of diazotrophy, and genome sequences of multiple isolates of Streptomyces thermoautotrophicus.</title>
        <authorList>
            <person name="MacKellar D.C."/>
            <person name="Lieber L."/>
            <person name="Norman J."/>
            <person name="Bolger A."/>
            <person name="Tobin C."/>
            <person name="Murray J.W."/>
            <person name="Chang R."/>
            <person name="Ford T."/>
            <person name="Nguyen P.Q."/>
            <person name="Woodward J."/>
            <person name="Permingeat H."/>
            <person name="Joshi N.S."/>
            <person name="Silver P.A."/>
            <person name="Usadel B."/>
            <person name="Rutherford A.W."/>
            <person name="Friesen M."/>
            <person name="Prell J."/>
        </authorList>
    </citation>
    <scope>NUCLEOTIDE SEQUENCE [LARGE SCALE GENOMIC DNA]</scope>
    <source>
        <strain evidence="8">H1</strain>
    </source>
</reference>
<dbReference type="NCBIfam" id="TIGR00370">
    <property type="entry name" value="5-oxoprolinase subunit PxpB"/>
    <property type="match status" value="1"/>
</dbReference>
<protein>
    <submittedName>
        <fullName evidence="5 6">Allophanate hydrolase</fullName>
        <ecNumber evidence="6">3.5.1.54</ecNumber>
    </submittedName>
</protein>